<evidence type="ECO:0000313" key="1">
    <source>
        <dbReference type="EMBL" id="KKJ75168.1"/>
    </source>
</evidence>
<keyword evidence="2" id="KW-1185">Reference proteome</keyword>
<dbReference type="Proteomes" id="UP000034491">
    <property type="component" value="Unassembled WGS sequence"/>
</dbReference>
<proteinExistence type="predicted"/>
<dbReference type="STRING" id="1549748.WH95_19810"/>
<evidence type="ECO:0000313" key="2">
    <source>
        <dbReference type="Proteomes" id="UP000034491"/>
    </source>
</evidence>
<organism evidence="1 2">
    <name type="scientific">Kiloniella litopenaei</name>
    <dbReference type="NCBI Taxonomy" id="1549748"/>
    <lineage>
        <taxon>Bacteria</taxon>
        <taxon>Pseudomonadati</taxon>
        <taxon>Pseudomonadota</taxon>
        <taxon>Alphaproteobacteria</taxon>
        <taxon>Rhodospirillales</taxon>
        <taxon>Kiloniellaceae</taxon>
        <taxon>Kiloniella</taxon>
    </lineage>
</organism>
<dbReference type="RefSeq" id="WP_046510154.1">
    <property type="nucleotide sequence ID" value="NZ_LANI01000041.1"/>
</dbReference>
<dbReference type="AlphaFoldDB" id="A0A0M2R6P2"/>
<comment type="caution">
    <text evidence="1">The sequence shown here is derived from an EMBL/GenBank/DDBJ whole genome shotgun (WGS) entry which is preliminary data.</text>
</comment>
<dbReference type="EMBL" id="LANI01000041">
    <property type="protein sequence ID" value="KKJ75168.1"/>
    <property type="molecule type" value="Genomic_DNA"/>
</dbReference>
<reference evidence="1 2" key="1">
    <citation type="submission" date="2015-03" db="EMBL/GenBank/DDBJ databases">
        <title>Genome sequence of Kiloniella sp. P1-1, isolated from the gut microflora of Pacific white shrimp, Penaeus vannamei.</title>
        <authorList>
            <person name="Shao Z."/>
            <person name="Wang L."/>
            <person name="Li X."/>
        </authorList>
    </citation>
    <scope>NUCLEOTIDE SEQUENCE [LARGE SCALE GENOMIC DNA]</scope>
    <source>
        <strain evidence="1 2">P1-1</strain>
    </source>
</reference>
<name>A0A0M2R6P2_9PROT</name>
<sequence length="143" mass="16467">MEYLIYFVLFCVFVYGISQFRQKGNAHTELIETNFRAAMLCKVGALDGSLITAHLGTIKDIYEAVHKRHNHGFGFDIDQSLQIEREINLKVTGMAEFFRAKHPNVDLQQLASGLYLENMLHQHISPIWQLVLEEQGDITLFQK</sequence>
<protein>
    <submittedName>
        <fullName evidence="1">Uncharacterized protein</fullName>
    </submittedName>
</protein>
<gene>
    <name evidence="1" type="ORF">WH95_19810</name>
</gene>
<accession>A0A0M2R6P2</accession>